<dbReference type="InterPro" id="IPR001173">
    <property type="entry name" value="Glyco_trans_2-like"/>
</dbReference>
<feature type="transmembrane region" description="Helical" evidence="5">
    <location>
        <begin position="294"/>
        <end position="316"/>
    </location>
</feature>
<sequence>MSVLVPLFREREIAARLVTRLDRIDYPRELLEICLVVEADDDVTRAALDAVDLSPHMRPIVVPEGTLKTKPRALNYALDFCRGTLIGIYDAEDAPAPDQITRIVERFHSRGPELACVQAVLDFYNSRSNWIARCFAVEYAAWFRVILPGVARLGLVTPLGGTSLFFRRTVLEELGGWDAHNVTEDADLGIRLARHGYRTEFIGSVTAEEANCRIWPWVKQRSRWLKGYMVTWLVHMRRPVRLFRQLGAWRFLGVQLLFLGTISQFLLAPLLWLFWLVPFGYAHPFAPALGPAELVPLVSVFLTSEAISLAVGLYAVRGPEHRHLAPWVLTMQFYFPLATLAAYRGLWELVTCPFYWDKTEHGLYDGAAEEAPAVSQSDDTGSPREDTAPADSARVVPVPSRAAL</sequence>
<evidence type="ECO:0000256" key="2">
    <source>
        <dbReference type="ARBA" id="ARBA00022676"/>
    </source>
</evidence>
<dbReference type="PANTHER" id="PTHR43630:SF1">
    <property type="entry name" value="POLY-BETA-1,6-N-ACETYL-D-GLUCOSAMINE SYNTHASE"/>
    <property type="match status" value="1"/>
</dbReference>
<keyword evidence="5" id="KW-0472">Membrane</keyword>
<feature type="transmembrane region" description="Helical" evidence="5">
    <location>
        <begin position="251"/>
        <end position="274"/>
    </location>
</feature>
<evidence type="ECO:0000256" key="5">
    <source>
        <dbReference type="SAM" id="Phobius"/>
    </source>
</evidence>
<keyword evidence="3 7" id="KW-0808">Transferase</keyword>
<reference evidence="7" key="1">
    <citation type="submission" date="2023-03" db="EMBL/GenBank/DDBJ databases">
        <title>Multiphase analysis and comparison of six strains from genera Psychromarinibacter, Lutimaribacter, and Maritimibacter, including a novel species: Psychromarinibacter sediminicola sp. nov.</title>
        <authorList>
            <person name="Wang Y.-H."/>
            <person name="Ye M.-Q."/>
            <person name="Du Z.-J."/>
        </authorList>
    </citation>
    <scope>NUCLEOTIDE SEQUENCE</scope>
    <source>
        <strain evidence="7">C21-152</strain>
    </source>
</reference>
<feature type="domain" description="Glycosyltransferase 2-like" evidence="6">
    <location>
        <begin position="87"/>
        <end position="279"/>
    </location>
</feature>
<organism evidence="7 8">
    <name type="scientific">Psychromarinibacter sediminicola</name>
    <dbReference type="NCBI Taxonomy" id="3033385"/>
    <lineage>
        <taxon>Bacteria</taxon>
        <taxon>Pseudomonadati</taxon>
        <taxon>Pseudomonadota</taxon>
        <taxon>Alphaproteobacteria</taxon>
        <taxon>Rhodobacterales</taxon>
        <taxon>Paracoccaceae</taxon>
        <taxon>Psychromarinibacter</taxon>
    </lineage>
</organism>
<evidence type="ECO:0000313" key="8">
    <source>
        <dbReference type="Proteomes" id="UP001220964"/>
    </source>
</evidence>
<dbReference type="AlphaFoldDB" id="A0AAE3T8N3"/>
<evidence type="ECO:0000256" key="3">
    <source>
        <dbReference type="ARBA" id="ARBA00022679"/>
    </source>
</evidence>
<evidence type="ECO:0000256" key="4">
    <source>
        <dbReference type="SAM" id="MobiDB-lite"/>
    </source>
</evidence>
<proteinExistence type="inferred from homology"/>
<keyword evidence="2 7" id="KW-0328">Glycosyltransferase</keyword>
<dbReference type="Pfam" id="PF13632">
    <property type="entry name" value="Glyco_trans_2_3"/>
    <property type="match status" value="1"/>
</dbReference>
<accession>A0AAE3T8N3</accession>
<dbReference type="Proteomes" id="UP001220964">
    <property type="component" value="Unassembled WGS sequence"/>
</dbReference>
<evidence type="ECO:0000259" key="6">
    <source>
        <dbReference type="Pfam" id="PF13632"/>
    </source>
</evidence>
<comment type="similarity">
    <text evidence="1">Belongs to the glycosyltransferase 2 family.</text>
</comment>
<gene>
    <name evidence="7" type="ORF">P1J78_11870</name>
</gene>
<evidence type="ECO:0000313" key="7">
    <source>
        <dbReference type="EMBL" id="MDF0601432.1"/>
    </source>
</evidence>
<dbReference type="GO" id="GO:0016757">
    <property type="term" value="F:glycosyltransferase activity"/>
    <property type="evidence" value="ECO:0007669"/>
    <property type="project" value="UniProtKB-KW"/>
</dbReference>
<evidence type="ECO:0000256" key="1">
    <source>
        <dbReference type="ARBA" id="ARBA00006739"/>
    </source>
</evidence>
<protein>
    <submittedName>
        <fullName evidence="7">Glycosyltransferase</fullName>
        <ecNumber evidence="7">2.4.-.-</ecNumber>
    </submittedName>
</protein>
<dbReference type="PANTHER" id="PTHR43630">
    <property type="entry name" value="POLY-BETA-1,6-N-ACETYL-D-GLUCOSAMINE SYNTHASE"/>
    <property type="match status" value="1"/>
</dbReference>
<dbReference type="SUPFAM" id="SSF53448">
    <property type="entry name" value="Nucleotide-diphospho-sugar transferases"/>
    <property type="match status" value="1"/>
</dbReference>
<keyword evidence="8" id="KW-1185">Reference proteome</keyword>
<comment type="caution">
    <text evidence="7">The sequence shown here is derived from an EMBL/GenBank/DDBJ whole genome shotgun (WGS) entry which is preliminary data.</text>
</comment>
<dbReference type="EC" id="2.4.-.-" evidence="7"/>
<dbReference type="EMBL" id="JARGYC010000027">
    <property type="protein sequence ID" value="MDF0601432.1"/>
    <property type="molecule type" value="Genomic_DNA"/>
</dbReference>
<keyword evidence="5" id="KW-1133">Transmembrane helix</keyword>
<keyword evidence="5" id="KW-0812">Transmembrane</keyword>
<name>A0AAE3T8N3_9RHOB</name>
<feature type="region of interest" description="Disordered" evidence="4">
    <location>
        <begin position="367"/>
        <end position="404"/>
    </location>
</feature>
<dbReference type="Gene3D" id="3.90.550.10">
    <property type="entry name" value="Spore Coat Polysaccharide Biosynthesis Protein SpsA, Chain A"/>
    <property type="match status" value="1"/>
</dbReference>
<dbReference type="InterPro" id="IPR029044">
    <property type="entry name" value="Nucleotide-diphossugar_trans"/>
</dbReference>